<keyword evidence="7 14" id="KW-0156">Chromatin regulator</keyword>
<feature type="site" description="Histone H3K4me3 binding" evidence="11">
    <location>
        <position position="177"/>
    </location>
</feature>
<feature type="binding site" evidence="12">
    <location>
        <position position="205"/>
    </location>
    <ligand>
        <name>Zn(2+)</name>
        <dbReference type="ChEBI" id="CHEBI:29105"/>
        <label>1</label>
    </ligand>
</feature>
<keyword evidence="5 13" id="KW-0863">Zinc-finger</keyword>
<evidence type="ECO:0000256" key="9">
    <source>
        <dbReference type="ARBA" id="ARBA00023163"/>
    </source>
</evidence>
<name>A0A7S3XEX9_9CHLO</name>
<evidence type="ECO:0000256" key="7">
    <source>
        <dbReference type="ARBA" id="ARBA00022853"/>
    </source>
</evidence>
<keyword evidence="15" id="KW-0175">Coiled coil</keyword>
<feature type="binding site" evidence="12">
    <location>
        <position position="180"/>
    </location>
    <ligand>
        <name>Zn(2+)</name>
        <dbReference type="ChEBI" id="CHEBI:29105"/>
        <label>1</label>
    </ligand>
</feature>
<dbReference type="SUPFAM" id="SSF57903">
    <property type="entry name" value="FYVE/PHD zinc finger"/>
    <property type="match status" value="1"/>
</dbReference>
<dbReference type="GO" id="GO:0006325">
    <property type="term" value="P:chromatin organization"/>
    <property type="evidence" value="ECO:0007669"/>
    <property type="project" value="UniProtKB-KW"/>
</dbReference>
<dbReference type="InterPro" id="IPR019787">
    <property type="entry name" value="Znf_PHD-finger"/>
</dbReference>
<evidence type="ECO:0000256" key="15">
    <source>
        <dbReference type="SAM" id="Coils"/>
    </source>
</evidence>
<comment type="similarity">
    <text evidence="2 14">Belongs to the ING family.</text>
</comment>
<feature type="site" description="Histone H3K4me3 binding" evidence="11">
    <location>
        <position position="188"/>
    </location>
</feature>
<protein>
    <recommendedName>
        <fullName evidence="14">PHD finger protein ING</fullName>
    </recommendedName>
</protein>
<dbReference type="InterPro" id="IPR028651">
    <property type="entry name" value="ING_fam"/>
</dbReference>
<comment type="domain">
    <text evidence="14">The PHD-type zinc finger mediates the binding to H3K4me3.</text>
</comment>
<evidence type="ECO:0000256" key="2">
    <source>
        <dbReference type="ARBA" id="ARBA00010210"/>
    </source>
</evidence>
<feature type="binding site" evidence="12">
    <location>
        <position position="196"/>
    </location>
    <ligand>
        <name>Zn(2+)</name>
        <dbReference type="ChEBI" id="CHEBI:29105"/>
        <label>2</label>
    </ligand>
</feature>
<dbReference type="InterPro" id="IPR001965">
    <property type="entry name" value="Znf_PHD"/>
</dbReference>
<evidence type="ECO:0000256" key="5">
    <source>
        <dbReference type="ARBA" id="ARBA00022771"/>
    </source>
</evidence>
<dbReference type="GO" id="GO:0008270">
    <property type="term" value="F:zinc ion binding"/>
    <property type="evidence" value="ECO:0007669"/>
    <property type="project" value="UniProtKB-KW"/>
</dbReference>
<dbReference type="PANTHER" id="PTHR10333">
    <property type="entry name" value="INHIBITOR OF GROWTH PROTEIN"/>
    <property type="match status" value="1"/>
</dbReference>
<keyword evidence="10 14" id="KW-0539">Nucleus</keyword>
<keyword evidence="3" id="KW-0341">Growth regulation</keyword>
<evidence type="ECO:0000256" key="11">
    <source>
        <dbReference type="PIRSR" id="PIRSR628651-50"/>
    </source>
</evidence>
<evidence type="ECO:0000256" key="13">
    <source>
        <dbReference type="PROSITE-ProRule" id="PRU00146"/>
    </source>
</evidence>
<feature type="binding site" evidence="12">
    <location>
        <position position="202"/>
    </location>
    <ligand>
        <name>Zn(2+)</name>
        <dbReference type="ChEBI" id="CHEBI:29105"/>
        <label>1</label>
    </ligand>
</feature>
<evidence type="ECO:0000256" key="10">
    <source>
        <dbReference type="ARBA" id="ARBA00023242"/>
    </source>
</evidence>
<dbReference type="PROSITE" id="PS01359">
    <property type="entry name" value="ZF_PHD_1"/>
    <property type="match status" value="1"/>
</dbReference>
<sequence length="227" mass="25511">MASHIQAYVDNVSELPERLKNNFCEMKKMDEQAQEMQRKVESAVGRMKEAATARQNSDLEEIRKDVEEGVEKDTLALKKLCEDKVSLAVQTYDLVESHIQRLDKDLLRFENELREELIAAGESLPSYFLSQQGKNAGGKGGRKRSRVGKHERKGTPLEQHDGLVESELLIDPNEPRYCSCNGVSYGDMVACDNPDCPVEWYHFGCVGLAPGSDPPDTWFCPLCVQST</sequence>
<gene>
    <name evidence="18" type="ORF">PSAL00342_LOCUS7887</name>
</gene>
<dbReference type="SMART" id="SM00249">
    <property type="entry name" value="PHD"/>
    <property type="match status" value="1"/>
</dbReference>
<evidence type="ECO:0000256" key="4">
    <source>
        <dbReference type="ARBA" id="ARBA00022723"/>
    </source>
</evidence>
<feature type="site" description="Histone H3K4me3 binding" evidence="11">
    <location>
        <position position="200"/>
    </location>
</feature>
<dbReference type="Pfam" id="PF12998">
    <property type="entry name" value="ING"/>
    <property type="match status" value="1"/>
</dbReference>
<keyword evidence="6 12" id="KW-0862">Zinc</keyword>
<evidence type="ECO:0000256" key="6">
    <source>
        <dbReference type="ARBA" id="ARBA00022833"/>
    </source>
</evidence>
<feature type="binding site" evidence="12">
    <location>
        <position position="223"/>
    </location>
    <ligand>
        <name>Zn(2+)</name>
        <dbReference type="ChEBI" id="CHEBI:29105"/>
        <label>2</label>
    </ligand>
</feature>
<dbReference type="AlphaFoldDB" id="A0A7S3XEX9"/>
<organism evidence="18">
    <name type="scientific">Picocystis salinarum</name>
    <dbReference type="NCBI Taxonomy" id="88271"/>
    <lineage>
        <taxon>Eukaryota</taxon>
        <taxon>Viridiplantae</taxon>
        <taxon>Chlorophyta</taxon>
        <taxon>Picocystophyceae</taxon>
        <taxon>Picocystales</taxon>
        <taxon>Picocystaceae</taxon>
        <taxon>Picocystis</taxon>
    </lineage>
</organism>
<proteinExistence type="inferred from homology"/>
<evidence type="ECO:0000256" key="14">
    <source>
        <dbReference type="RuleBase" id="RU361213"/>
    </source>
</evidence>
<dbReference type="InterPro" id="IPR011011">
    <property type="entry name" value="Znf_FYVE_PHD"/>
</dbReference>
<dbReference type="InterPro" id="IPR013083">
    <property type="entry name" value="Znf_RING/FYVE/PHD"/>
</dbReference>
<dbReference type="SMART" id="SM01408">
    <property type="entry name" value="ING"/>
    <property type="match status" value="1"/>
</dbReference>
<dbReference type="Gene3D" id="3.30.40.10">
    <property type="entry name" value="Zinc/RING finger domain, C3HC4 (zinc finger)"/>
    <property type="match status" value="1"/>
</dbReference>
<dbReference type="PROSITE" id="PS50016">
    <property type="entry name" value="ZF_PHD_2"/>
    <property type="match status" value="1"/>
</dbReference>
<evidence type="ECO:0000256" key="16">
    <source>
        <dbReference type="SAM" id="MobiDB-lite"/>
    </source>
</evidence>
<feature type="compositionally biased region" description="Basic residues" evidence="16">
    <location>
        <begin position="140"/>
        <end position="152"/>
    </location>
</feature>
<feature type="coiled-coil region" evidence="15">
    <location>
        <begin position="19"/>
        <end position="46"/>
    </location>
</feature>
<comment type="subunit">
    <text evidence="14">Component of an histone acetyltransferase complex. Interacts with H3K4me3 and to a lesser extent with H3K4me2.</text>
</comment>
<dbReference type="InterPro" id="IPR024610">
    <property type="entry name" value="ING_N_histone-binding"/>
</dbReference>
<feature type="domain" description="PHD-type" evidence="17">
    <location>
        <begin position="175"/>
        <end position="226"/>
    </location>
</feature>
<dbReference type="PANTHER" id="PTHR10333:SF103">
    <property type="entry name" value="INHIBITOR OF GROWTH PROTEIN 3"/>
    <property type="match status" value="1"/>
</dbReference>
<keyword evidence="8" id="KW-0805">Transcription regulation</keyword>
<feature type="binding site" evidence="12">
    <location>
        <position position="220"/>
    </location>
    <ligand>
        <name>Zn(2+)</name>
        <dbReference type="ChEBI" id="CHEBI:29105"/>
        <label>2</label>
    </ligand>
</feature>
<feature type="site" description="Histone H3K4me3 binding" evidence="11">
    <location>
        <position position="192"/>
    </location>
</feature>
<evidence type="ECO:0000256" key="3">
    <source>
        <dbReference type="ARBA" id="ARBA00022604"/>
    </source>
</evidence>
<reference evidence="18" key="1">
    <citation type="submission" date="2021-01" db="EMBL/GenBank/DDBJ databases">
        <authorList>
            <person name="Corre E."/>
            <person name="Pelletier E."/>
            <person name="Niang G."/>
            <person name="Scheremetjew M."/>
            <person name="Finn R."/>
            <person name="Kale V."/>
            <person name="Holt S."/>
            <person name="Cochrane G."/>
            <person name="Meng A."/>
            <person name="Brown T."/>
            <person name="Cohen L."/>
        </authorList>
    </citation>
    <scope>NUCLEOTIDE SEQUENCE</scope>
    <source>
        <strain evidence="18">CCMP1897</strain>
    </source>
</reference>
<evidence type="ECO:0000313" key="18">
    <source>
        <dbReference type="EMBL" id="CAE0613986.1"/>
    </source>
</evidence>
<evidence type="ECO:0000256" key="1">
    <source>
        <dbReference type="ARBA" id="ARBA00004123"/>
    </source>
</evidence>
<feature type="region of interest" description="Disordered" evidence="16">
    <location>
        <begin position="130"/>
        <end position="158"/>
    </location>
</feature>
<feature type="binding site" evidence="12">
    <location>
        <position position="178"/>
    </location>
    <ligand>
        <name>Zn(2+)</name>
        <dbReference type="ChEBI" id="CHEBI:29105"/>
        <label>1</label>
    </ligand>
</feature>
<comment type="subcellular location">
    <subcellularLocation>
        <location evidence="1 14">Nucleus</location>
    </subcellularLocation>
</comment>
<evidence type="ECO:0000256" key="12">
    <source>
        <dbReference type="PIRSR" id="PIRSR628651-51"/>
    </source>
</evidence>
<keyword evidence="9" id="KW-0804">Transcription</keyword>
<dbReference type="InterPro" id="IPR019786">
    <property type="entry name" value="Zinc_finger_PHD-type_CS"/>
</dbReference>
<evidence type="ECO:0000256" key="8">
    <source>
        <dbReference type="ARBA" id="ARBA00023015"/>
    </source>
</evidence>
<feature type="coiled-coil region" evidence="15">
    <location>
        <begin position="92"/>
        <end position="119"/>
    </location>
</feature>
<dbReference type="GO" id="GO:0005634">
    <property type="term" value="C:nucleus"/>
    <property type="evidence" value="ECO:0007669"/>
    <property type="project" value="UniProtKB-SubCell"/>
</dbReference>
<evidence type="ECO:0000259" key="17">
    <source>
        <dbReference type="PROSITE" id="PS50016"/>
    </source>
</evidence>
<feature type="binding site" evidence="12">
    <location>
        <position position="191"/>
    </location>
    <ligand>
        <name>Zn(2+)</name>
        <dbReference type="ChEBI" id="CHEBI:29105"/>
        <label>2</label>
    </ligand>
</feature>
<dbReference type="EMBL" id="HBIS01009703">
    <property type="protein sequence ID" value="CAE0613986.1"/>
    <property type="molecule type" value="Transcribed_RNA"/>
</dbReference>
<keyword evidence="4 12" id="KW-0479">Metal-binding</keyword>
<dbReference type="Gene3D" id="6.10.140.1740">
    <property type="match status" value="1"/>
</dbReference>
<comment type="function">
    <text evidence="14">Component of an histone acetyltransferase complex.</text>
</comment>
<accession>A0A7S3XEX9</accession>